<feature type="domain" description="Fibronectin type-III" evidence="4">
    <location>
        <begin position="131"/>
        <end position="232"/>
    </location>
</feature>
<feature type="transmembrane region" description="Helical" evidence="3">
    <location>
        <begin position="602"/>
        <end position="627"/>
    </location>
</feature>
<dbReference type="Proteomes" id="UP000008549">
    <property type="component" value="Unassembled WGS sequence"/>
</dbReference>
<dbReference type="InterPro" id="IPR036116">
    <property type="entry name" value="FN3_sf"/>
</dbReference>
<dbReference type="EMBL" id="HE601135">
    <property type="protein sequence ID" value="CAP25256.2"/>
    <property type="molecule type" value="Genomic_DNA"/>
</dbReference>
<keyword evidence="3" id="KW-1133">Transmembrane helix</keyword>
<keyword evidence="6" id="KW-1185">Reference proteome</keyword>
<dbReference type="InParanoid" id="A8WXZ6"/>
<dbReference type="SUPFAM" id="SSF49265">
    <property type="entry name" value="Fibronectin type III"/>
    <property type="match status" value="2"/>
</dbReference>
<dbReference type="SMART" id="SM00060">
    <property type="entry name" value="FN3"/>
    <property type="match status" value="3"/>
</dbReference>
<evidence type="ECO:0000256" key="2">
    <source>
        <dbReference type="ARBA" id="ARBA00023157"/>
    </source>
</evidence>
<organism evidence="5 6">
    <name type="scientific">Caenorhabditis briggsae</name>
    <dbReference type="NCBI Taxonomy" id="6238"/>
    <lineage>
        <taxon>Eukaryota</taxon>
        <taxon>Metazoa</taxon>
        <taxon>Ecdysozoa</taxon>
        <taxon>Nematoda</taxon>
        <taxon>Chromadorea</taxon>
        <taxon>Rhabditida</taxon>
        <taxon>Rhabditina</taxon>
        <taxon>Rhabditomorpha</taxon>
        <taxon>Rhabditoidea</taxon>
        <taxon>Rhabditidae</taxon>
        <taxon>Peloderinae</taxon>
        <taxon>Caenorhabditis</taxon>
    </lineage>
</organism>
<protein>
    <submittedName>
        <fullName evidence="5">Protein CBG04582</fullName>
    </submittedName>
</protein>
<keyword evidence="3" id="KW-0472">Membrane</keyword>
<evidence type="ECO:0000256" key="1">
    <source>
        <dbReference type="ARBA" id="ARBA00022737"/>
    </source>
</evidence>
<dbReference type="InterPro" id="IPR051622">
    <property type="entry name" value="R-tyr_protein_phosphatases"/>
</dbReference>
<name>A8WXZ6_CAEBR</name>
<dbReference type="PROSITE" id="PS50853">
    <property type="entry name" value="FN3"/>
    <property type="match status" value="1"/>
</dbReference>
<evidence type="ECO:0000256" key="3">
    <source>
        <dbReference type="SAM" id="Phobius"/>
    </source>
</evidence>
<evidence type="ECO:0000313" key="7">
    <source>
        <dbReference type="WormBase" id="CBG04582"/>
    </source>
</evidence>
<dbReference type="GeneID" id="8579794"/>
<dbReference type="HOGENOM" id="CLU_403991_0_0_1"/>
<dbReference type="WormBase" id="CBG04582">
    <property type="protein sequence ID" value="CBP39989"/>
    <property type="gene ID" value="WBGene00027225"/>
</dbReference>
<dbReference type="PANTHER" id="PTHR24051">
    <property type="entry name" value="SUSHI DOMAIN-CONTAINING PROTEIN 1"/>
    <property type="match status" value="1"/>
</dbReference>
<dbReference type="InterPro" id="IPR013783">
    <property type="entry name" value="Ig-like_fold"/>
</dbReference>
<accession>A8WXZ6</accession>
<dbReference type="RefSeq" id="XP_045092718.1">
    <property type="nucleotide sequence ID" value="XM_045238117.1"/>
</dbReference>
<keyword evidence="3" id="KW-0812">Transmembrane</keyword>
<dbReference type="PANTHER" id="PTHR24051:SF9">
    <property type="entry name" value="FIBRONECTIN TYPE-III DOMAIN-CONTAINING PROTEIN"/>
    <property type="match status" value="1"/>
</dbReference>
<evidence type="ECO:0000313" key="5">
    <source>
        <dbReference type="EMBL" id="CAP25256.2"/>
    </source>
</evidence>
<dbReference type="eggNOG" id="KOG3510">
    <property type="taxonomic scope" value="Eukaryota"/>
</dbReference>
<sequence>MILFLCREDEDVERVQVIEVRNDAIRIVWTVDSEEVEEKEITKQRLIVAVMRSIGVNQYLLFLLVFLGSQETEKSSQTVMVDAKLRDYTFVGLAGNTTYRISVEGFNNDTSLWYSSNMATTSLAALPWLHAPTDLTLMDRKNESIEVSWIPPVVLEAGHHFVITQHLVKVYDLSGNMSTNKRSIPVPIPLTRLQIDGLKPATAYNVTVQAGTSYGYGNKVWCAYATLDTDEANILKLRARTPNSLTVYWPANWLTKATSKFTIKAKTIHSPTGIFKEIENSAIGEPGKAHEFVVDNLLPSSTYNITITTSDDQQKEGGKKWTQMRWKHGWAVFSTMSQGQYGVAEARIVVETDFAVSIVFQPLKLPGRIISYQIKYSLKDRNSTRLTDELTDATLKCPKFECQWKCALIFNLPHRPREYKFEIRAKVDDVWNRWSPVTLRQWNLLERVCSINPPSDLVSHLGDYSRQRDIDVHSAKVPQIADVWRYMVVVDSRPYDLAPIDITKLADRTTSEADHVPYYITAALTPEEVKRNGEFRIGDGKVYGGYVNYPLRSEKDPRWTLIPVTQSENEMIEPYLKTCGFNEQGSFNCDMTLSEVLTHIPIVLVSAGFLILILVIFFICLAIFCFLRNSCQERPGVEESALMYYRSDSPNTISTCREYRKIERREFNASDMEERMRFRDHEN</sequence>
<dbReference type="FunCoup" id="A8WXZ6">
    <property type="interactions" value="184"/>
</dbReference>
<proteinExistence type="predicted"/>
<reference evidence="5 6" key="1">
    <citation type="journal article" date="2003" name="PLoS Biol.">
        <title>The genome sequence of Caenorhabditis briggsae: a platform for comparative genomics.</title>
        <authorList>
            <person name="Stein L.D."/>
            <person name="Bao Z."/>
            <person name="Blasiar D."/>
            <person name="Blumenthal T."/>
            <person name="Brent M.R."/>
            <person name="Chen N."/>
            <person name="Chinwalla A."/>
            <person name="Clarke L."/>
            <person name="Clee C."/>
            <person name="Coghlan A."/>
            <person name="Coulson A."/>
            <person name="D'Eustachio P."/>
            <person name="Fitch D.H."/>
            <person name="Fulton L.A."/>
            <person name="Fulton R.E."/>
            <person name="Griffiths-Jones S."/>
            <person name="Harris T.W."/>
            <person name="Hillier L.W."/>
            <person name="Kamath R."/>
            <person name="Kuwabara P.E."/>
            <person name="Mardis E.R."/>
            <person name="Marra M.A."/>
            <person name="Miner T.L."/>
            <person name="Minx P."/>
            <person name="Mullikin J.C."/>
            <person name="Plumb R.W."/>
            <person name="Rogers J."/>
            <person name="Schein J.E."/>
            <person name="Sohrmann M."/>
            <person name="Spieth J."/>
            <person name="Stajich J.E."/>
            <person name="Wei C."/>
            <person name="Willey D."/>
            <person name="Wilson R.K."/>
            <person name="Durbin R."/>
            <person name="Waterston R.H."/>
        </authorList>
    </citation>
    <scope>NUCLEOTIDE SEQUENCE [LARGE SCALE GENOMIC DNA]</scope>
    <source>
        <strain evidence="5 6">AF16</strain>
    </source>
</reference>
<gene>
    <name evidence="5 7" type="ORF">CBG04582</name>
    <name evidence="5" type="ORF">CBG_04582</name>
</gene>
<dbReference type="CDD" id="cd00063">
    <property type="entry name" value="FN3"/>
    <property type="match status" value="2"/>
</dbReference>
<dbReference type="CTD" id="8579794"/>
<keyword evidence="1" id="KW-0677">Repeat</keyword>
<dbReference type="AlphaFoldDB" id="A8WXZ6"/>
<dbReference type="Gene3D" id="2.60.40.10">
    <property type="entry name" value="Immunoglobulins"/>
    <property type="match status" value="3"/>
</dbReference>
<keyword evidence="2" id="KW-1015">Disulfide bond</keyword>
<dbReference type="OMA" id="WAVFSTM"/>
<evidence type="ECO:0000259" key="4">
    <source>
        <dbReference type="PROSITE" id="PS50853"/>
    </source>
</evidence>
<dbReference type="InterPro" id="IPR003961">
    <property type="entry name" value="FN3_dom"/>
</dbReference>
<evidence type="ECO:0000313" key="6">
    <source>
        <dbReference type="Proteomes" id="UP000008549"/>
    </source>
</evidence>
<reference evidence="5 6" key="2">
    <citation type="journal article" date="2011" name="PLoS Genet.">
        <title>Caenorhabditis briggsae recombinant inbred line genotypes reveal inter-strain incompatibility and the evolution of recombination.</title>
        <authorList>
            <person name="Ross J.A."/>
            <person name="Koboldt D.C."/>
            <person name="Staisch J.E."/>
            <person name="Chamberlin H.M."/>
            <person name="Gupta B.P."/>
            <person name="Miller R.D."/>
            <person name="Baird S.E."/>
            <person name="Haag E.S."/>
        </authorList>
    </citation>
    <scope>NUCLEOTIDE SEQUENCE [LARGE SCALE GENOMIC DNA]</scope>
    <source>
        <strain evidence="5 6">AF16</strain>
    </source>
</reference>
<dbReference type="Pfam" id="PF00041">
    <property type="entry name" value="fn3"/>
    <property type="match status" value="1"/>
</dbReference>
<dbReference type="KEGG" id="cbr:CBG_04582"/>